<organism evidence="1 2">
    <name type="scientific">Albugo candida</name>
    <dbReference type="NCBI Taxonomy" id="65357"/>
    <lineage>
        <taxon>Eukaryota</taxon>
        <taxon>Sar</taxon>
        <taxon>Stramenopiles</taxon>
        <taxon>Oomycota</taxon>
        <taxon>Peronosporomycetes</taxon>
        <taxon>Albuginales</taxon>
        <taxon>Albuginaceae</taxon>
        <taxon>Albugo</taxon>
    </lineage>
</organism>
<comment type="caution">
    <text evidence="1">The sequence shown here is derived from an EMBL/GenBank/DDBJ whole genome shotgun (WGS) entry which is preliminary data.</text>
</comment>
<accession>A0A024G761</accession>
<name>A0A024G761_9STRA</name>
<evidence type="ECO:0000313" key="2">
    <source>
        <dbReference type="Proteomes" id="UP000053237"/>
    </source>
</evidence>
<keyword evidence="2" id="KW-1185">Reference proteome</keyword>
<protein>
    <submittedName>
        <fullName evidence="1">Uncharacterized protein</fullName>
    </submittedName>
</protein>
<dbReference type="InParanoid" id="A0A024G761"/>
<gene>
    <name evidence="1" type="ORF">BN9_035000</name>
</gene>
<dbReference type="AlphaFoldDB" id="A0A024G761"/>
<dbReference type="EMBL" id="CAIX01000038">
    <property type="protein sequence ID" value="CCI42716.1"/>
    <property type="molecule type" value="Genomic_DNA"/>
</dbReference>
<reference evidence="1 2" key="1">
    <citation type="submission" date="2012-05" db="EMBL/GenBank/DDBJ databases">
        <title>Recombination and specialization in a pathogen metapopulation.</title>
        <authorList>
            <person name="Gardiner A."/>
            <person name="Kemen E."/>
            <person name="Schultz-Larsen T."/>
            <person name="MacLean D."/>
            <person name="Van Oosterhout C."/>
            <person name="Jones J.D.G."/>
        </authorList>
    </citation>
    <scope>NUCLEOTIDE SEQUENCE [LARGE SCALE GENOMIC DNA]</scope>
    <source>
        <strain evidence="1 2">Ac Nc2</strain>
    </source>
</reference>
<dbReference type="Proteomes" id="UP000053237">
    <property type="component" value="Unassembled WGS sequence"/>
</dbReference>
<proteinExistence type="predicted"/>
<evidence type="ECO:0000313" key="1">
    <source>
        <dbReference type="EMBL" id="CCI42716.1"/>
    </source>
</evidence>
<sequence>MHTKLHRRDHCYSNKYLTQQYLRNKRFRGIKLKEKVDIRRYGRYQLLSDGNVVIVVLSWGTRKKRVKNSSAHARADADDTAEDFTLWFITTFSDNLTRLAIICIRSRPCSNTTFRMVRSYDSSR</sequence>